<name>L8I5S4_9CETA</name>
<dbReference type="AlphaFoldDB" id="L8I5S4"/>
<keyword evidence="2" id="KW-0328">Glycosyltransferase</keyword>
<accession>L8I5S4</accession>
<evidence type="ECO:0000256" key="3">
    <source>
        <dbReference type="ARBA" id="ARBA00022679"/>
    </source>
</evidence>
<evidence type="ECO:0000313" key="4">
    <source>
        <dbReference type="EMBL" id="ELR51820.1"/>
    </source>
</evidence>
<organism evidence="4 5">
    <name type="scientific">Bos mutus</name>
    <name type="common">wild yak</name>
    <dbReference type="NCBI Taxonomy" id="72004"/>
    <lineage>
        <taxon>Eukaryota</taxon>
        <taxon>Metazoa</taxon>
        <taxon>Chordata</taxon>
        <taxon>Craniata</taxon>
        <taxon>Vertebrata</taxon>
        <taxon>Euteleostomi</taxon>
        <taxon>Mammalia</taxon>
        <taxon>Eutheria</taxon>
        <taxon>Laurasiatheria</taxon>
        <taxon>Artiodactyla</taxon>
        <taxon>Ruminantia</taxon>
        <taxon>Pecora</taxon>
        <taxon>Bovidae</taxon>
        <taxon>Bovinae</taxon>
        <taxon>Bos</taxon>
    </lineage>
</organism>
<dbReference type="SUPFAM" id="SSF53756">
    <property type="entry name" value="UDP-Glycosyltransferase/glycogen phosphorylase"/>
    <property type="match status" value="1"/>
</dbReference>
<dbReference type="InterPro" id="IPR002213">
    <property type="entry name" value="UDP_glucos_trans"/>
</dbReference>
<reference evidence="4 5" key="1">
    <citation type="journal article" date="2012" name="Nat. Genet.">
        <title>The yak genome and adaptation to life at high altitude.</title>
        <authorList>
            <person name="Qiu Q."/>
            <person name="Zhang G."/>
            <person name="Ma T."/>
            <person name="Qian W."/>
            <person name="Wang J."/>
            <person name="Ye Z."/>
            <person name="Cao C."/>
            <person name="Hu Q."/>
            <person name="Kim J."/>
            <person name="Larkin D.M."/>
            <person name="Auvil L."/>
            <person name="Capitanu B."/>
            <person name="Ma J."/>
            <person name="Lewin H.A."/>
            <person name="Qian X."/>
            <person name="Lang Y."/>
            <person name="Zhou R."/>
            <person name="Wang L."/>
            <person name="Wang K."/>
            <person name="Xia J."/>
            <person name="Liao S."/>
            <person name="Pan S."/>
            <person name="Lu X."/>
            <person name="Hou H."/>
            <person name="Wang Y."/>
            <person name="Zang X."/>
            <person name="Yin Y."/>
            <person name="Ma H."/>
            <person name="Zhang J."/>
            <person name="Wang Z."/>
            <person name="Zhang Y."/>
            <person name="Zhang D."/>
            <person name="Yonezawa T."/>
            <person name="Hasegawa M."/>
            <person name="Zhong Y."/>
            <person name="Liu W."/>
            <person name="Zhang Y."/>
            <person name="Huang Z."/>
            <person name="Zhang S."/>
            <person name="Long R."/>
            <person name="Yang H."/>
            <person name="Wang J."/>
            <person name="Lenstra J.A."/>
            <person name="Cooper D.N."/>
            <person name="Wu Y."/>
            <person name="Wang J."/>
            <person name="Shi P."/>
            <person name="Wang J."/>
            <person name="Liu J."/>
        </authorList>
    </citation>
    <scope>NUCLEOTIDE SEQUENCE [LARGE SCALE GENOMIC DNA]</scope>
    <source>
        <strain evidence="5">yakQH1</strain>
    </source>
</reference>
<protein>
    <submittedName>
        <fullName evidence="4">Uncharacterized protein</fullName>
    </submittedName>
</protein>
<dbReference type="PANTHER" id="PTHR48043:SF140">
    <property type="entry name" value="UDP-GLUCURONOSYLTRANSFERASE 2A1"/>
    <property type="match status" value="1"/>
</dbReference>
<keyword evidence="3" id="KW-0808">Transferase</keyword>
<evidence type="ECO:0000256" key="2">
    <source>
        <dbReference type="ARBA" id="ARBA00022676"/>
    </source>
</evidence>
<dbReference type="GO" id="GO:0015020">
    <property type="term" value="F:glucuronosyltransferase activity"/>
    <property type="evidence" value="ECO:0007669"/>
    <property type="project" value="TreeGrafter"/>
</dbReference>
<dbReference type="InterPro" id="IPR050271">
    <property type="entry name" value="UDP-glycosyltransferase"/>
</dbReference>
<evidence type="ECO:0000256" key="1">
    <source>
        <dbReference type="ARBA" id="ARBA00009995"/>
    </source>
</evidence>
<proteinExistence type="inferred from homology"/>
<comment type="similarity">
    <text evidence="1">Belongs to the UDP-glycosyltransferase family.</text>
</comment>
<gene>
    <name evidence="4" type="ORF">M91_02168</name>
</gene>
<sequence>RPSMLCETMGKAEIWLIRTYWDFEFPRPYLPNFEFVGGLYCKSAKPLPRNLSLQEMEEFVQSSGEYSIVMFPLGSVVTYFTEEKANRIASGLAQILEK</sequence>
<feature type="non-terminal residue" evidence="4">
    <location>
        <position position="1"/>
    </location>
</feature>
<evidence type="ECO:0000313" key="5">
    <source>
        <dbReference type="Proteomes" id="UP000011080"/>
    </source>
</evidence>
<dbReference type="Pfam" id="PF00201">
    <property type="entry name" value="UDPGT"/>
    <property type="match status" value="1"/>
</dbReference>
<dbReference type="PANTHER" id="PTHR48043">
    <property type="entry name" value="EG:EG0003.4 PROTEIN-RELATED"/>
    <property type="match status" value="1"/>
</dbReference>
<feature type="non-terminal residue" evidence="4">
    <location>
        <position position="98"/>
    </location>
</feature>
<dbReference type="Proteomes" id="UP000011080">
    <property type="component" value="Unassembled WGS sequence"/>
</dbReference>
<dbReference type="EMBL" id="JH881888">
    <property type="protein sequence ID" value="ELR51820.1"/>
    <property type="molecule type" value="Genomic_DNA"/>
</dbReference>